<evidence type="ECO:0000313" key="14">
    <source>
        <dbReference type="Proteomes" id="UP000181956"/>
    </source>
</evidence>
<feature type="transmembrane region" description="Helical" evidence="12">
    <location>
        <begin position="95"/>
        <end position="118"/>
    </location>
</feature>
<feature type="transmembrane region" description="Helical" evidence="12">
    <location>
        <begin position="215"/>
        <end position="236"/>
    </location>
</feature>
<keyword evidence="7 12" id="KW-1133">Transmembrane helix</keyword>
<evidence type="ECO:0000256" key="7">
    <source>
        <dbReference type="ARBA" id="ARBA00022989"/>
    </source>
</evidence>
<feature type="transmembrane region" description="Helical" evidence="12">
    <location>
        <begin position="17"/>
        <end position="37"/>
    </location>
</feature>
<evidence type="ECO:0000256" key="11">
    <source>
        <dbReference type="SAM" id="MobiDB-lite"/>
    </source>
</evidence>
<organism evidence="13 14">
    <name type="scientific">Microterricola viridarii</name>
    <dbReference type="NCBI Taxonomy" id="412690"/>
    <lineage>
        <taxon>Bacteria</taxon>
        <taxon>Bacillati</taxon>
        <taxon>Actinomycetota</taxon>
        <taxon>Actinomycetes</taxon>
        <taxon>Micrococcales</taxon>
        <taxon>Microbacteriaceae</taxon>
        <taxon>Microterricola</taxon>
    </lineage>
</organism>
<comment type="subcellular location">
    <subcellularLocation>
        <location evidence="1">Cell membrane</location>
        <topology evidence="1">Multi-pass membrane protein</topology>
    </subcellularLocation>
</comment>
<keyword evidence="4" id="KW-1003">Cell membrane</keyword>
<evidence type="ECO:0000256" key="10">
    <source>
        <dbReference type="ARBA" id="ARBA00039382"/>
    </source>
</evidence>
<sequence length="343" mass="34848">MNNASLARVLHSPNTPLAIVVVLGVAVLTVQSGGSFLSPISVQTFFQFLAIPIVIGLAQMATLAVGQLNLAVGAIGGFSACLAAIFMADFGLPGWLGGIAAILIGLACGFANGLLVVFTRINGFVVTLATMTILSGAQYALVGTRTITADAWPELQAIGRAQPLGIPLIFWIAVAIAVVLAIVYRHALLARDMLASGGNPLAATLSGISNNRSLVAAHALSGLLCGFAALIVLASLPGANKSVGGDWLLSSFAAPIIGGVSLVGGTVAVLGTVLAATIVRLVDSARAAFQLDPSWVNFVIGAVVLGTVAFDRVRARRQSGAQRRQSKTPDAPPTAAVRAVEGA</sequence>
<dbReference type="RefSeq" id="WP_083362853.1">
    <property type="nucleotide sequence ID" value="NZ_LT629742.1"/>
</dbReference>
<comment type="subunit">
    <text evidence="2">The complex is composed of two ATP-binding proteins (LsrA), two transmembrane proteins (LsrC and LsrD) and a solute-binding protein (LsrB).</text>
</comment>
<keyword evidence="6 12" id="KW-0812">Transmembrane</keyword>
<feature type="transmembrane region" description="Helical" evidence="12">
    <location>
        <begin position="248"/>
        <end position="275"/>
    </location>
</feature>
<dbReference type="InterPro" id="IPR001851">
    <property type="entry name" value="ABC_transp_permease"/>
</dbReference>
<evidence type="ECO:0000256" key="5">
    <source>
        <dbReference type="ARBA" id="ARBA00022519"/>
    </source>
</evidence>
<feature type="transmembrane region" description="Helical" evidence="12">
    <location>
        <begin position="164"/>
        <end position="184"/>
    </location>
</feature>
<feature type="transmembrane region" description="Helical" evidence="12">
    <location>
        <begin position="124"/>
        <end position="143"/>
    </location>
</feature>
<dbReference type="AlphaFoldDB" id="A0A1H1NYR3"/>
<name>A0A1H1NYR3_9MICO</name>
<keyword evidence="14" id="KW-1185">Reference proteome</keyword>
<evidence type="ECO:0000256" key="2">
    <source>
        <dbReference type="ARBA" id="ARBA00011262"/>
    </source>
</evidence>
<evidence type="ECO:0000256" key="9">
    <source>
        <dbReference type="ARBA" id="ARBA00025439"/>
    </source>
</evidence>
<keyword evidence="8 12" id="KW-0472">Membrane</keyword>
<proteinExistence type="predicted"/>
<comment type="function">
    <text evidence="9">Part of the ABC transporter complex LsrABCD involved in autoinducer 2 (AI-2) import. Probably responsible for the translocation of the substrate across the membrane.</text>
</comment>
<dbReference type="GO" id="GO:0005886">
    <property type="term" value="C:plasma membrane"/>
    <property type="evidence" value="ECO:0007669"/>
    <property type="project" value="UniProtKB-SubCell"/>
</dbReference>
<dbReference type="CDD" id="cd06579">
    <property type="entry name" value="TM_PBP1_transp_AraH_like"/>
    <property type="match status" value="1"/>
</dbReference>
<feature type="region of interest" description="Disordered" evidence="11">
    <location>
        <begin position="319"/>
        <end position="343"/>
    </location>
</feature>
<reference evidence="14" key="1">
    <citation type="submission" date="2016-10" db="EMBL/GenBank/DDBJ databases">
        <authorList>
            <person name="Varghese N."/>
            <person name="Submissions S."/>
        </authorList>
    </citation>
    <scope>NUCLEOTIDE SEQUENCE [LARGE SCALE GENOMIC DNA]</scope>
    <source>
        <strain evidence="14">DSM 21772</strain>
    </source>
</reference>
<dbReference type="Pfam" id="PF02653">
    <property type="entry name" value="BPD_transp_2"/>
    <property type="match status" value="1"/>
</dbReference>
<dbReference type="PANTHER" id="PTHR32196:SF29">
    <property type="entry name" value="AUTOINDUCER 2 IMPORT SYSTEM PERMEASE PROTEIN LSRC"/>
    <property type="match status" value="1"/>
</dbReference>
<keyword evidence="5" id="KW-0997">Cell inner membrane</keyword>
<accession>A0A1H1NYR3</accession>
<evidence type="ECO:0000256" key="4">
    <source>
        <dbReference type="ARBA" id="ARBA00022475"/>
    </source>
</evidence>
<gene>
    <name evidence="13" type="ORF">SAMN04489834_0747</name>
</gene>
<dbReference type="EMBL" id="LT629742">
    <property type="protein sequence ID" value="SDS04084.1"/>
    <property type="molecule type" value="Genomic_DNA"/>
</dbReference>
<evidence type="ECO:0000256" key="1">
    <source>
        <dbReference type="ARBA" id="ARBA00004651"/>
    </source>
</evidence>
<keyword evidence="3" id="KW-0813">Transport</keyword>
<dbReference type="STRING" id="412690.SAMN04489834_0747"/>
<dbReference type="Proteomes" id="UP000181956">
    <property type="component" value="Chromosome I"/>
</dbReference>
<evidence type="ECO:0000256" key="8">
    <source>
        <dbReference type="ARBA" id="ARBA00023136"/>
    </source>
</evidence>
<dbReference type="GO" id="GO:0022857">
    <property type="term" value="F:transmembrane transporter activity"/>
    <property type="evidence" value="ECO:0007669"/>
    <property type="project" value="InterPro"/>
</dbReference>
<feature type="transmembrane region" description="Helical" evidence="12">
    <location>
        <begin position="44"/>
        <end position="64"/>
    </location>
</feature>
<dbReference type="OrthoDB" id="3468954at2"/>
<evidence type="ECO:0000256" key="12">
    <source>
        <dbReference type="SAM" id="Phobius"/>
    </source>
</evidence>
<dbReference type="PANTHER" id="PTHR32196">
    <property type="entry name" value="ABC TRANSPORTER PERMEASE PROTEIN YPHD-RELATED-RELATED"/>
    <property type="match status" value="1"/>
</dbReference>
<evidence type="ECO:0000256" key="6">
    <source>
        <dbReference type="ARBA" id="ARBA00022692"/>
    </source>
</evidence>
<feature type="transmembrane region" description="Helical" evidence="12">
    <location>
        <begin position="70"/>
        <end position="88"/>
    </location>
</feature>
<evidence type="ECO:0000256" key="3">
    <source>
        <dbReference type="ARBA" id="ARBA00022448"/>
    </source>
</evidence>
<protein>
    <recommendedName>
        <fullName evidence="10">Autoinducer 2 import system permease protein LsrC</fullName>
    </recommendedName>
</protein>
<evidence type="ECO:0000313" key="13">
    <source>
        <dbReference type="EMBL" id="SDS04084.1"/>
    </source>
</evidence>